<evidence type="ECO:0000313" key="2">
    <source>
        <dbReference type="EMBL" id="GAA3217706.1"/>
    </source>
</evidence>
<gene>
    <name evidence="2" type="ORF">GCM10010468_40670</name>
</gene>
<name>A0ABP6QBG2_9ACTN</name>
<sequence length="266" mass="28474">MSSADTTSADTIIAALRTGHDGLVTLVAGFGDADLTRPSAASEWDISQVLSHLGSGAEIMRGTFREALGGPDPDRESNEAIWDRWNARSPRERADSFVESNRILVELLESLDAGRREELRVDLGFLPAPVDVATAGRMRLSEFALHAWDVRAALDPAATLAPEAVPPLLHDTALLGWISKPEALDGAHSTVEVTTTAPAEVFTLRLEEPVGVEFEAPEKSQGALALPAEAWLRLVAGRLSPEHTPAEATATGTADLDVLRRVFPGY</sequence>
<comment type="caution">
    <text evidence="2">The sequence shown here is derived from an EMBL/GenBank/DDBJ whole genome shotgun (WGS) entry which is preliminary data.</text>
</comment>
<evidence type="ECO:0000313" key="3">
    <source>
        <dbReference type="Proteomes" id="UP001501237"/>
    </source>
</evidence>
<dbReference type="NCBIfam" id="TIGR03083">
    <property type="entry name" value="maleylpyruvate isomerase family mycothiol-dependent enzyme"/>
    <property type="match status" value="1"/>
</dbReference>
<feature type="domain" description="Mycothiol-dependent maleylpyruvate isomerase metal-binding" evidence="1">
    <location>
        <begin position="16"/>
        <end position="151"/>
    </location>
</feature>
<dbReference type="Proteomes" id="UP001501237">
    <property type="component" value="Unassembled WGS sequence"/>
</dbReference>
<organism evidence="2 3">
    <name type="scientific">Actinocorallia longicatena</name>
    <dbReference type="NCBI Taxonomy" id="111803"/>
    <lineage>
        <taxon>Bacteria</taxon>
        <taxon>Bacillati</taxon>
        <taxon>Actinomycetota</taxon>
        <taxon>Actinomycetes</taxon>
        <taxon>Streptosporangiales</taxon>
        <taxon>Thermomonosporaceae</taxon>
        <taxon>Actinocorallia</taxon>
    </lineage>
</organism>
<protein>
    <submittedName>
        <fullName evidence="2">Maleylpyruvate isomerase family mycothiol-dependent enzyme</fullName>
    </submittedName>
</protein>
<dbReference type="InterPro" id="IPR034660">
    <property type="entry name" value="DinB/YfiT-like"/>
</dbReference>
<accession>A0ABP6QBG2</accession>
<dbReference type="InterPro" id="IPR024344">
    <property type="entry name" value="MDMPI_metal-binding"/>
</dbReference>
<proteinExistence type="predicted"/>
<keyword evidence="3" id="KW-1185">Reference proteome</keyword>
<dbReference type="EMBL" id="BAAAUV010000009">
    <property type="protein sequence ID" value="GAA3217706.1"/>
    <property type="molecule type" value="Genomic_DNA"/>
</dbReference>
<evidence type="ECO:0000259" key="1">
    <source>
        <dbReference type="Pfam" id="PF11716"/>
    </source>
</evidence>
<reference evidence="3" key="1">
    <citation type="journal article" date="2019" name="Int. J. Syst. Evol. Microbiol.">
        <title>The Global Catalogue of Microorganisms (GCM) 10K type strain sequencing project: providing services to taxonomists for standard genome sequencing and annotation.</title>
        <authorList>
            <consortium name="The Broad Institute Genomics Platform"/>
            <consortium name="The Broad Institute Genome Sequencing Center for Infectious Disease"/>
            <person name="Wu L."/>
            <person name="Ma J."/>
        </authorList>
    </citation>
    <scope>NUCLEOTIDE SEQUENCE [LARGE SCALE GENOMIC DNA]</scope>
    <source>
        <strain evidence="3">JCM 9377</strain>
    </source>
</reference>
<dbReference type="SUPFAM" id="SSF109854">
    <property type="entry name" value="DinB/YfiT-like putative metalloenzymes"/>
    <property type="match status" value="1"/>
</dbReference>
<keyword evidence="2" id="KW-0413">Isomerase</keyword>
<dbReference type="Gene3D" id="1.20.120.450">
    <property type="entry name" value="dinb family like domain"/>
    <property type="match status" value="1"/>
</dbReference>
<dbReference type="GO" id="GO:0016853">
    <property type="term" value="F:isomerase activity"/>
    <property type="evidence" value="ECO:0007669"/>
    <property type="project" value="UniProtKB-KW"/>
</dbReference>
<dbReference type="RefSeq" id="WP_344830530.1">
    <property type="nucleotide sequence ID" value="NZ_BAAAUV010000009.1"/>
</dbReference>
<dbReference type="InterPro" id="IPR017517">
    <property type="entry name" value="Maleyloyr_isom"/>
</dbReference>
<dbReference type="Pfam" id="PF11716">
    <property type="entry name" value="MDMPI_N"/>
    <property type="match status" value="1"/>
</dbReference>